<gene>
    <name evidence="1" type="ORF">EGEIMDOP_00025</name>
</gene>
<protein>
    <recommendedName>
        <fullName evidence="2">Transposase IS4-like domain-containing protein</fullName>
    </recommendedName>
</protein>
<sequence>MDHPRSTLKDVARYLKEEYKLEVSVKTIERELEEYDLSDLYKLVRKKEKRTVHVNYAGGWLLAPFIADMVNKTRQAYDGLPGSVEAILTLFFLSAFGIERPFHLEYLSDPGFAILTGRGGVLSRTTLFRWMKGCRKSFVLRFYDLTRPLSDFFGKKLKISIDEHVVARWTRKVKIPGSKHPTRGKAMKADKLFYVFELTKKRLLSFKPQSGNATLANTALKMIKELISEVTPESVRMILDAGGCKGSVIARLSKIKHLTFLVRGKRQRNLVKQWEKVPKSEYRMYTDPGDPKKKILIADVRTKIRGCKELVRTILLLNEKEKGKDRFYPIYTNDEVTSTYDLLVEYRSRQNHELCYRVMKHDLSLDALPKSYPLNPKVEKVQFRDKHVMLVGWIKALAFNILGEFKESLDKKYHKMTAGTIVRKFLDRPATIKTTADEIVVKFDYFRECNALKEYCDKINQSNLKISWFKDKVLRFEFESEGEFKKRKSFLSAG</sequence>
<accession>A0A7G9YRV6</accession>
<evidence type="ECO:0000313" key="1">
    <source>
        <dbReference type="EMBL" id="QNO50740.1"/>
    </source>
</evidence>
<dbReference type="SUPFAM" id="SSF53098">
    <property type="entry name" value="Ribonuclease H-like"/>
    <property type="match status" value="1"/>
</dbReference>
<dbReference type="AlphaFoldDB" id="A0A7G9YRV6"/>
<dbReference type="EMBL" id="MT631449">
    <property type="protein sequence ID" value="QNO50740.1"/>
    <property type="molecule type" value="Genomic_DNA"/>
</dbReference>
<evidence type="ECO:0008006" key="2">
    <source>
        <dbReference type="Google" id="ProtNLM"/>
    </source>
</evidence>
<reference evidence="1" key="1">
    <citation type="submission" date="2020-06" db="EMBL/GenBank/DDBJ databases">
        <title>Unique genomic features of the anaerobic methanotrophic archaea.</title>
        <authorList>
            <person name="Chadwick G.L."/>
            <person name="Skennerton C.T."/>
            <person name="Laso-Perez R."/>
            <person name="Leu A.O."/>
            <person name="Speth D.R."/>
            <person name="Yu H."/>
            <person name="Morgan-Lang C."/>
            <person name="Hatzenpichler R."/>
            <person name="Goudeau D."/>
            <person name="Malmstrom R."/>
            <person name="Brazelton W.J."/>
            <person name="Woyke T."/>
            <person name="Hallam S.J."/>
            <person name="Tyson G.W."/>
            <person name="Wegener G."/>
            <person name="Boetius A."/>
            <person name="Orphan V."/>
        </authorList>
    </citation>
    <scope>NUCLEOTIDE SEQUENCE</scope>
</reference>
<name>A0A7G9YRV6_9EURY</name>
<organism evidence="1">
    <name type="scientific">Candidatus Methanophagaceae archaeon ANME-1 ERB6</name>
    <dbReference type="NCBI Taxonomy" id="2759912"/>
    <lineage>
        <taxon>Archaea</taxon>
        <taxon>Methanobacteriati</taxon>
        <taxon>Methanobacteriota</taxon>
        <taxon>Stenosarchaea group</taxon>
        <taxon>Methanomicrobia</taxon>
        <taxon>Candidatus Methanophagales</taxon>
        <taxon>Candidatus Methanophagaceae</taxon>
    </lineage>
</organism>
<dbReference type="InterPro" id="IPR012337">
    <property type="entry name" value="RNaseH-like_sf"/>
</dbReference>
<proteinExistence type="predicted"/>